<evidence type="ECO:0000313" key="5">
    <source>
        <dbReference type="WBParaSite" id="BXY_1195700.1"/>
    </source>
</evidence>
<keyword evidence="1" id="KW-0732">Signal</keyword>
<dbReference type="EMBL" id="CAJFCV020000005">
    <property type="protein sequence ID" value="CAG9122079.1"/>
    <property type="molecule type" value="Genomic_DNA"/>
</dbReference>
<dbReference type="Proteomes" id="UP000659654">
    <property type="component" value="Unassembled WGS sequence"/>
</dbReference>
<protein>
    <submittedName>
        <fullName evidence="2">(pine wood nematode) hypothetical protein</fullName>
    </submittedName>
</protein>
<evidence type="ECO:0000256" key="1">
    <source>
        <dbReference type="SAM" id="SignalP"/>
    </source>
</evidence>
<dbReference type="WBParaSite" id="BXY_1195700.1">
    <property type="protein sequence ID" value="BXY_1195700.1"/>
    <property type="gene ID" value="BXY_1195700"/>
</dbReference>
<dbReference type="Proteomes" id="UP000582659">
    <property type="component" value="Unassembled WGS sequence"/>
</dbReference>
<feature type="chain" id="PRO_5036022195" evidence="1">
    <location>
        <begin position="26"/>
        <end position="79"/>
    </location>
</feature>
<feature type="signal peptide" evidence="1">
    <location>
        <begin position="1"/>
        <end position="25"/>
    </location>
</feature>
<evidence type="ECO:0000313" key="3">
    <source>
        <dbReference type="Proteomes" id="UP000095284"/>
    </source>
</evidence>
<gene>
    <name evidence="2" type="ORF">BXYJ_LOCUS11262</name>
</gene>
<dbReference type="EMBL" id="CAJFDI010000005">
    <property type="protein sequence ID" value="CAD5231000.1"/>
    <property type="molecule type" value="Genomic_DNA"/>
</dbReference>
<dbReference type="OrthoDB" id="10489775at2759"/>
<dbReference type="AlphaFoldDB" id="A0A1I7SFZ3"/>
<keyword evidence="4" id="KW-1185">Reference proteome</keyword>
<reference evidence="5" key="1">
    <citation type="submission" date="2016-11" db="UniProtKB">
        <authorList>
            <consortium name="WormBaseParasite"/>
        </authorList>
    </citation>
    <scope>IDENTIFICATION</scope>
</reference>
<accession>A0A1I7SFZ3</accession>
<proteinExistence type="predicted"/>
<dbReference type="Proteomes" id="UP000095284">
    <property type="component" value="Unplaced"/>
</dbReference>
<organism evidence="3 5">
    <name type="scientific">Bursaphelenchus xylophilus</name>
    <name type="common">Pinewood nematode worm</name>
    <name type="synonym">Aphelenchoides xylophilus</name>
    <dbReference type="NCBI Taxonomy" id="6326"/>
    <lineage>
        <taxon>Eukaryota</taxon>
        <taxon>Metazoa</taxon>
        <taxon>Ecdysozoa</taxon>
        <taxon>Nematoda</taxon>
        <taxon>Chromadorea</taxon>
        <taxon>Rhabditida</taxon>
        <taxon>Tylenchina</taxon>
        <taxon>Tylenchomorpha</taxon>
        <taxon>Aphelenchoidea</taxon>
        <taxon>Aphelenchoididae</taxon>
        <taxon>Bursaphelenchus</taxon>
    </lineage>
</organism>
<evidence type="ECO:0000313" key="2">
    <source>
        <dbReference type="EMBL" id="CAD5231000.1"/>
    </source>
</evidence>
<name>A0A1I7SFZ3_BURXY</name>
<evidence type="ECO:0000313" key="4">
    <source>
        <dbReference type="Proteomes" id="UP000659654"/>
    </source>
</evidence>
<reference evidence="2" key="2">
    <citation type="submission" date="2020-09" db="EMBL/GenBank/DDBJ databases">
        <authorList>
            <person name="Kikuchi T."/>
        </authorList>
    </citation>
    <scope>NUCLEOTIDE SEQUENCE</scope>
    <source>
        <strain evidence="2">Ka4C1</strain>
    </source>
</reference>
<sequence length="79" mass="9196">MVVLPAHILLSILGTVSVFSEQTSAFDDDISYEETRYKRRERWREQHPQIRNGPYGRAFWCLSFPVTVVVVVVKLTSRL</sequence>